<dbReference type="Gene3D" id="3.40.50.300">
    <property type="entry name" value="P-loop containing nucleotide triphosphate hydrolases"/>
    <property type="match status" value="1"/>
</dbReference>
<evidence type="ECO:0000256" key="2">
    <source>
        <dbReference type="ARBA" id="ARBA00014164"/>
    </source>
</evidence>
<dbReference type="NCBIfam" id="NF009067">
    <property type="entry name" value="PRK12402.1"/>
    <property type="match status" value="1"/>
</dbReference>
<dbReference type="GO" id="GO:0006281">
    <property type="term" value="P:DNA repair"/>
    <property type="evidence" value="ECO:0007669"/>
    <property type="project" value="TreeGrafter"/>
</dbReference>
<dbReference type="SUPFAM" id="SSF48019">
    <property type="entry name" value="post-AAA+ oligomerization domain-like"/>
    <property type="match status" value="1"/>
</dbReference>
<evidence type="ECO:0000313" key="9">
    <source>
        <dbReference type="Proteomes" id="UP000007813"/>
    </source>
</evidence>
<dbReference type="Proteomes" id="UP000007813">
    <property type="component" value="Unassembled WGS sequence"/>
</dbReference>
<name>J3JG24_9EURY</name>
<sequence>MASAAFGPTDSYPIAVYSKSMDAPLWTDTHAPALADLPQAEVRDRLDRTVDEPMNLVVQGPVGVGKTAAVRALARETHDDPDNDLVEINVADFFNRTKKEIRSDPRFEQFLDGRSRMAKRDMINRVLKESASYAPMSGSFKTIVLDNAEAIREDFQQALRRVMEQHHRTTQFVIATRQPSKLIPPIRSRCFPVPIRAPTTDETIDVLEGIVEAEDVEYDSNGLEFVASAAGGNLRKAVLSAQATVVEHDELTMQTAYQTMGELGHDDAILEALSAAEAGDISAARKAVDDLISDEGYDGQEFLSELLRVARAKSDIAGDDLARLYRLAGSVDLDLATGTDATIHLTHLLSAWSTESTERAA</sequence>
<accession>J3JG24</accession>
<dbReference type="AlphaFoldDB" id="J3JG24"/>
<dbReference type="Pfam" id="PF13177">
    <property type="entry name" value="DNA_pol3_delta2"/>
    <property type="match status" value="1"/>
</dbReference>
<evidence type="ECO:0000259" key="7">
    <source>
        <dbReference type="SMART" id="SM00382"/>
    </source>
</evidence>
<evidence type="ECO:0000256" key="5">
    <source>
        <dbReference type="ARBA" id="ARBA00022840"/>
    </source>
</evidence>
<evidence type="ECO:0000256" key="4">
    <source>
        <dbReference type="ARBA" id="ARBA00022741"/>
    </source>
</evidence>
<dbReference type="Gene3D" id="1.20.272.10">
    <property type="match status" value="1"/>
</dbReference>
<dbReference type="InterPro" id="IPR050238">
    <property type="entry name" value="DNA_Rep/Repair_Clamp_Loader"/>
</dbReference>
<dbReference type="SUPFAM" id="SSF52540">
    <property type="entry name" value="P-loop containing nucleoside triphosphate hydrolases"/>
    <property type="match status" value="1"/>
</dbReference>
<dbReference type="InterPro" id="IPR013748">
    <property type="entry name" value="Rep_factorC_C"/>
</dbReference>
<dbReference type="PANTHER" id="PTHR11669">
    <property type="entry name" value="REPLICATION FACTOR C / DNA POLYMERASE III GAMMA-TAU SUBUNIT"/>
    <property type="match status" value="1"/>
</dbReference>
<comment type="similarity">
    <text evidence="1">Belongs to the activator 1 small subunits family. RfcS subfamily.</text>
</comment>
<dbReference type="SMART" id="SM00382">
    <property type="entry name" value="AAA"/>
    <property type="match status" value="1"/>
</dbReference>
<evidence type="ECO:0000256" key="1">
    <source>
        <dbReference type="ARBA" id="ARBA00009668"/>
    </source>
</evidence>
<dbReference type="GO" id="GO:0005663">
    <property type="term" value="C:DNA replication factor C complex"/>
    <property type="evidence" value="ECO:0007669"/>
    <property type="project" value="TreeGrafter"/>
</dbReference>
<organism evidence="8 9">
    <name type="scientific">Halogranum salarium B-1</name>
    <dbReference type="NCBI Taxonomy" id="1210908"/>
    <lineage>
        <taxon>Archaea</taxon>
        <taxon>Methanobacteriati</taxon>
        <taxon>Methanobacteriota</taxon>
        <taxon>Stenosarchaea group</taxon>
        <taxon>Halobacteria</taxon>
        <taxon>Halobacteriales</taxon>
        <taxon>Haloferacaceae</taxon>
    </lineage>
</organism>
<keyword evidence="4" id="KW-0547">Nucleotide-binding</keyword>
<dbReference type="eggNOG" id="arCOG00469">
    <property type="taxonomic scope" value="Archaea"/>
</dbReference>
<dbReference type="EMBL" id="ALJD01000004">
    <property type="protein sequence ID" value="EJN59764.1"/>
    <property type="molecule type" value="Genomic_DNA"/>
</dbReference>
<dbReference type="Gene3D" id="1.10.8.60">
    <property type="match status" value="1"/>
</dbReference>
<evidence type="ECO:0000313" key="8">
    <source>
        <dbReference type="EMBL" id="EJN59764.1"/>
    </source>
</evidence>
<dbReference type="GO" id="GO:0003677">
    <property type="term" value="F:DNA binding"/>
    <property type="evidence" value="ECO:0007669"/>
    <property type="project" value="InterPro"/>
</dbReference>
<proteinExistence type="inferred from homology"/>
<gene>
    <name evidence="8" type="ORF">HSB1_19220</name>
</gene>
<dbReference type="Pfam" id="PF08542">
    <property type="entry name" value="Rep_fac_C"/>
    <property type="match status" value="1"/>
</dbReference>
<keyword evidence="3" id="KW-0235">DNA replication</keyword>
<dbReference type="InterPro" id="IPR008921">
    <property type="entry name" value="DNA_pol3_clamp-load_cplx_C"/>
</dbReference>
<reference evidence="8 9" key="1">
    <citation type="journal article" date="2012" name="J. Bacteriol.">
        <title>Draft Genome Sequence of the Extremely Halophilic Archaeon Halogranum salarium B-1T.</title>
        <authorList>
            <person name="Kim K.K."/>
            <person name="Lee K.C."/>
            <person name="Lee J.S."/>
        </authorList>
    </citation>
    <scope>NUCLEOTIDE SEQUENCE [LARGE SCALE GENOMIC DNA]</scope>
    <source>
        <strain evidence="8 9">B-1</strain>
    </source>
</reference>
<dbReference type="GO" id="GO:0003689">
    <property type="term" value="F:DNA clamp loader activity"/>
    <property type="evidence" value="ECO:0007669"/>
    <property type="project" value="TreeGrafter"/>
</dbReference>
<comment type="caution">
    <text evidence="8">The sequence shown here is derived from an EMBL/GenBank/DDBJ whole genome shotgun (WGS) entry which is preliminary data.</text>
</comment>
<feature type="domain" description="AAA+ ATPase" evidence="7">
    <location>
        <begin position="52"/>
        <end position="201"/>
    </location>
</feature>
<evidence type="ECO:0000256" key="3">
    <source>
        <dbReference type="ARBA" id="ARBA00022705"/>
    </source>
</evidence>
<dbReference type="PATRIC" id="fig|1210908.3.peg.1840"/>
<evidence type="ECO:0000256" key="6">
    <source>
        <dbReference type="ARBA" id="ARBA00031749"/>
    </source>
</evidence>
<protein>
    <recommendedName>
        <fullName evidence="2">Replication factor C small subunit</fullName>
    </recommendedName>
    <alternativeName>
        <fullName evidence="6">Clamp loader small subunit</fullName>
    </alternativeName>
</protein>
<dbReference type="InterPro" id="IPR003593">
    <property type="entry name" value="AAA+_ATPase"/>
</dbReference>
<dbReference type="CDD" id="cd00009">
    <property type="entry name" value="AAA"/>
    <property type="match status" value="1"/>
</dbReference>
<dbReference type="InterPro" id="IPR027417">
    <property type="entry name" value="P-loop_NTPase"/>
</dbReference>
<dbReference type="GO" id="GO:0006261">
    <property type="term" value="P:DNA-templated DNA replication"/>
    <property type="evidence" value="ECO:0007669"/>
    <property type="project" value="TreeGrafter"/>
</dbReference>
<keyword evidence="5" id="KW-0067">ATP-binding</keyword>
<dbReference type="GO" id="GO:0005524">
    <property type="term" value="F:ATP binding"/>
    <property type="evidence" value="ECO:0007669"/>
    <property type="project" value="UniProtKB-KW"/>
</dbReference>
<dbReference type="PANTHER" id="PTHR11669:SF20">
    <property type="entry name" value="REPLICATION FACTOR C SUBUNIT 4"/>
    <property type="match status" value="1"/>
</dbReference>